<evidence type="ECO:0000313" key="3">
    <source>
        <dbReference type="Proteomes" id="UP001500325"/>
    </source>
</evidence>
<feature type="region of interest" description="Disordered" evidence="1">
    <location>
        <begin position="1"/>
        <end position="59"/>
    </location>
</feature>
<proteinExistence type="predicted"/>
<keyword evidence="3" id="KW-1185">Reference proteome</keyword>
<reference evidence="3" key="1">
    <citation type="journal article" date="2019" name="Int. J. Syst. Evol. Microbiol.">
        <title>The Global Catalogue of Microorganisms (GCM) 10K type strain sequencing project: providing services to taxonomists for standard genome sequencing and annotation.</title>
        <authorList>
            <consortium name="The Broad Institute Genomics Platform"/>
            <consortium name="The Broad Institute Genome Sequencing Center for Infectious Disease"/>
            <person name="Wu L."/>
            <person name="Ma J."/>
        </authorList>
    </citation>
    <scope>NUCLEOTIDE SEQUENCE [LARGE SCALE GENOMIC DNA]</scope>
    <source>
        <strain evidence="3">JCM 18055</strain>
    </source>
</reference>
<name>A0ABP8XPS7_9PSEU</name>
<organism evidence="2 3">
    <name type="scientific">Pseudonocardia yuanmonensis</name>
    <dbReference type="NCBI Taxonomy" id="1095914"/>
    <lineage>
        <taxon>Bacteria</taxon>
        <taxon>Bacillati</taxon>
        <taxon>Actinomycetota</taxon>
        <taxon>Actinomycetes</taxon>
        <taxon>Pseudonocardiales</taxon>
        <taxon>Pseudonocardiaceae</taxon>
        <taxon>Pseudonocardia</taxon>
    </lineage>
</organism>
<feature type="compositionally biased region" description="Gly residues" evidence="1">
    <location>
        <begin position="7"/>
        <end position="48"/>
    </location>
</feature>
<dbReference type="EMBL" id="BAABIC010000029">
    <property type="protein sequence ID" value="GAA4710407.1"/>
    <property type="molecule type" value="Genomic_DNA"/>
</dbReference>
<evidence type="ECO:0000256" key="1">
    <source>
        <dbReference type="SAM" id="MobiDB-lite"/>
    </source>
</evidence>
<dbReference type="Proteomes" id="UP001500325">
    <property type="component" value="Unassembled WGS sequence"/>
</dbReference>
<gene>
    <name evidence="2" type="ORF">GCM10023215_60280</name>
</gene>
<comment type="caution">
    <text evidence="2">The sequence shown here is derived from an EMBL/GenBank/DDBJ whole genome shotgun (WGS) entry which is preliminary data.</text>
</comment>
<sequence>MRRAGRSGMGRVGGSGMGRVGGSGMGRVGGSGMGRVGGSGMPRAGGSGMRRAGSSRKGVLRAAGARLPCTGAGIAEAVVVEPAHRGPARVVERRRTGPVMCHDARAQAVRLGRSGRRIVGTAAVRLGRSGRAVREAAGRCGFGGGRPRAARLLALPLPCGVLRARGSPGHVLGTGASLRAGAPVLAHPSHGARRTSIPPAGPARARRAAGTR</sequence>
<accession>A0ABP8XPS7</accession>
<evidence type="ECO:0000313" key="2">
    <source>
        <dbReference type="EMBL" id="GAA4710407.1"/>
    </source>
</evidence>
<feature type="region of interest" description="Disordered" evidence="1">
    <location>
        <begin position="187"/>
        <end position="212"/>
    </location>
</feature>
<protein>
    <submittedName>
        <fullName evidence="2">Uncharacterized protein</fullName>
    </submittedName>
</protein>